<evidence type="ECO:0000313" key="2">
    <source>
        <dbReference type="Proteomes" id="UP000003111"/>
    </source>
</evidence>
<reference evidence="1" key="1">
    <citation type="submission" date="2010-08" db="EMBL/GenBank/DDBJ databases">
        <authorList>
            <person name="Muzny D."/>
            <person name="Qin X."/>
            <person name="Buhay C."/>
            <person name="Dugan-Rocha S."/>
            <person name="Ding Y."/>
            <person name="Chen G."/>
            <person name="Hawes A."/>
            <person name="Holder M."/>
            <person name="Jhangiani S."/>
            <person name="Johnson A."/>
            <person name="Khan Z."/>
            <person name="Li Z."/>
            <person name="Liu W."/>
            <person name="Liu X."/>
            <person name="Perez L."/>
            <person name="Shen H."/>
            <person name="Wang Q."/>
            <person name="Watt J."/>
            <person name="Xi L."/>
            <person name="Xin Y."/>
            <person name="Zhou J."/>
            <person name="Deng J."/>
            <person name="Jiang H."/>
            <person name="Liu Y."/>
            <person name="Qu J."/>
            <person name="Song X.-Z."/>
            <person name="Zhang L."/>
            <person name="Villasana D."/>
            <person name="Johnson A."/>
            <person name="Liu J."/>
            <person name="Liyanage D."/>
            <person name="Lorensuhewa L."/>
            <person name="Robinson T."/>
            <person name="Song A."/>
            <person name="Song B.-B."/>
            <person name="Dinh H."/>
            <person name="Thornton R."/>
            <person name="Coyle M."/>
            <person name="Francisco L."/>
            <person name="Jackson L."/>
            <person name="Javaid M."/>
            <person name="Korchina V."/>
            <person name="Kovar C."/>
            <person name="Mata R."/>
            <person name="Mathew T."/>
            <person name="Ngo R."/>
            <person name="Nguyen L."/>
            <person name="Nguyen N."/>
            <person name="Okwuonu G."/>
            <person name="Ongeri F."/>
            <person name="Pham C."/>
            <person name="Simmons D."/>
            <person name="Wilczek-Boney K."/>
            <person name="Hale W."/>
            <person name="Jakkamsetti A."/>
            <person name="Pham P."/>
            <person name="Ruth R."/>
            <person name="San Lucas F."/>
            <person name="Warren J."/>
            <person name="Zhang J."/>
            <person name="Zhao Z."/>
            <person name="Zhou C."/>
            <person name="Zhu D."/>
            <person name="Lee S."/>
            <person name="Bess C."/>
            <person name="Blankenburg K."/>
            <person name="Forbes L."/>
            <person name="Fu Q."/>
            <person name="Gubbala S."/>
            <person name="Hirani K."/>
            <person name="Jayaseelan J.C."/>
            <person name="Lara F."/>
            <person name="Munidasa M."/>
            <person name="Palculict T."/>
            <person name="Patil S."/>
            <person name="Pu L.-L."/>
            <person name="Saada N."/>
            <person name="Tang L."/>
            <person name="Weissenberger G."/>
            <person name="Zhu Y."/>
            <person name="Hemphill L."/>
            <person name="Shang Y."/>
            <person name="Youmans B."/>
            <person name="Ayvaz T."/>
            <person name="Ross M."/>
            <person name="Santibanez J."/>
            <person name="Aqrawi P."/>
            <person name="Gross S."/>
            <person name="Joshi V."/>
            <person name="Fowler G."/>
            <person name="Nazareth L."/>
            <person name="Reid J."/>
            <person name="Worley K."/>
            <person name="Petrosino J."/>
            <person name="Highlander S."/>
            <person name="Gibbs R."/>
        </authorList>
    </citation>
    <scope>NUCLEOTIDE SEQUENCE [LARGE SCALE GENOMIC DNA]</scope>
    <source>
        <strain evidence="1">DSM 15272</strain>
    </source>
</reference>
<dbReference type="Proteomes" id="UP000003111">
    <property type="component" value="Unassembled WGS sequence"/>
</dbReference>
<keyword evidence="2" id="KW-1185">Reference proteome</keyword>
<name>E2S7P6_9ACTN</name>
<gene>
    <name evidence="1" type="ORF">HMPREF0063_10053</name>
</gene>
<dbReference type="RefSeq" id="WP_007076620.1">
    <property type="nucleotide sequence ID" value="NZ_CM001024.1"/>
</dbReference>
<proteinExistence type="predicted"/>
<evidence type="ECO:0000313" key="1">
    <source>
        <dbReference type="EMBL" id="EFQ84712.1"/>
    </source>
</evidence>
<organism evidence="1 2">
    <name type="scientific">Aeromicrobium marinum DSM 15272</name>
    <dbReference type="NCBI Taxonomy" id="585531"/>
    <lineage>
        <taxon>Bacteria</taxon>
        <taxon>Bacillati</taxon>
        <taxon>Actinomycetota</taxon>
        <taxon>Actinomycetes</taxon>
        <taxon>Propionibacteriales</taxon>
        <taxon>Nocardioidaceae</taxon>
        <taxon>Aeromicrobium</taxon>
    </lineage>
</organism>
<dbReference type="Pfam" id="PF25595">
    <property type="entry name" value="Phage_TTP_16"/>
    <property type="match status" value="1"/>
</dbReference>
<dbReference type="InterPro" id="IPR058009">
    <property type="entry name" value="TTP_Phage_16"/>
</dbReference>
<protein>
    <submittedName>
        <fullName evidence="1">Uncharacterized protein</fullName>
    </submittedName>
</protein>
<dbReference type="EMBL" id="ACLF03000001">
    <property type="protein sequence ID" value="EFQ84712.1"/>
    <property type="molecule type" value="Genomic_DNA"/>
</dbReference>
<dbReference type="OrthoDB" id="4940083at2"/>
<accession>E2S7P6</accession>
<dbReference type="HOGENOM" id="CLU_1500462_0_0_11"/>
<dbReference type="eggNOG" id="ENOG5031YSW">
    <property type="taxonomic scope" value="Bacteria"/>
</dbReference>
<comment type="caution">
    <text evidence="1">The sequence shown here is derived from an EMBL/GenBank/DDBJ whole genome shotgun (WGS) entry which is preliminary data.</text>
</comment>
<dbReference type="STRING" id="585531.HMPREF0063_10053"/>
<sequence>MAEPIFPAGITSRGNVKLQFVTTIADLDAPSLAEITAVSSLDISCMLADAGWKPSITQNKGDAKRRICSKAGRKILGETMYELSDLLYSNNPQGAAASDGVKAAEKLVPNTSGIIVERLALDSIDTDWAVGQFVNLWPVNLGEQMDEYDLTDEFGEFWIRQALVAAGTGAPTRKVALVA</sequence>
<dbReference type="AlphaFoldDB" id="E2S7P6"/>